<evidence type="ECO:0000313" key="13">
    <source>
        <dbReference type="EMBL" id="ADR77831.1"/>
    </source>
</evidence>
<dbReference type="Proteomes" id="UP000136399">
    <property type="component" value="Segment"/>
</dbReference>
<evidence type="ECO:0000256" key="11">
    <source>
        <dbReference type="ARBA" id="ARBA00046912"/>
    </source>
</evidence>
<feature type="region of interest" description="Disordered" evidence="12">
    <location>
        <begin position="1"/>
        <end position="183"/>
    </location>
</feature>
<sequence length="608" mass="65581">MAEQTSSQAGASLQAEPGSSGGAAAVDAVSLSGGSADGAPSSQLQAEPFEPSVSEPSAESVASPGGESVESGPSALERDRSGSGVPSATDSDDTDIEKSPAAVVPQWRDFYVFEHRPEPEPADVPAPAAAEAVPAPVPEPDAERDDLGDGEPDGVVPDAAAAADAPHGDAGREGEEGQQRQPQFRARGVISESPGYAGSVPEGVAAIAAMQPRHVRPRQRLPPIPRWADRLERMTLNELRERASRTSHLVHCSLEELAAYQVRPDENLEEAIHAHGKVCLDPRYDYVVSRPLLLPQWCYVIGNGARIRVRTTARLGGAIKAGHYRDAFPEYIMVQGVTRCTFVDCVFVDEPPEGQHQRPIIRGQGGIYVIDCCFYDCRSAAVMADVKGEVKGCNFYNCHTGVLYTGNLIFEVAECAFERCVIGVKSPNSPLKMTYCCARDCVCLVLMGGSGTLRGNVFMHGPDLRDGSVVTCAGGSIQLLSAYHIVARRRTSYPVFVRNHCNEGTIYVGHRRGNLYTRRCHFAATQMLLDLGCAQKVNCSGSYVNSLSVMRVTAPTNETSAQRECRCECGRTHMYVYSMVVEARDAVILPNPRSYPVENLEFCSDSDE</sequence>
<dbReference type="GO" id="GO:0030430">
    <property type="term" value="C:host cell cytoplasm"/>
    <property type="evidence" value="ECO:0007669"/>
    <property type="project" value="UniProtKB-SubCell"/>
</dbReference>
<proteinExistence type="inferred from homology"/>
<evidence type="ECO:0000256" key="4">
    <source>
        <dbReference type="ARBA" id="ARBA00022118"/>
    </source>
</evidence>
<name>E7CH30_9ADEN</name>
<comment type="subcellular location">
    <subcellularLocation>
        <location evidence="2">Host cytoplasm</location>
    </subcellularLocation>
    <subcellularLocation>
        <location evidence="1">Host nucleus</location>
    </subcellularLocation>
</comment>
<evidence type="ECO:0000256" key="3">
    <source>
        <dbReference type="ARBA" id="ARBA00008605"/>
    </source>
</evidence>
<feature type="compositionally biased region" description="Low complexity" evidence="12">
    <location>
        <begin position="46"/>
        <end position="75"/>
    </location>
</feature>
<dbReference type="InterPro" id="IPR002612">
    <property type="entry name" value="Adeno_E1B_55kDa"/>
</dbReference>
<accession>E7CH30</accession>
<evidence type="ECO:0000256" key="7">
    <source>
        <dbReference type="ARBA" id="ARBA00023323"/>
    </source>
</evidence>
<dbReference type="GO" id="GO:0052150">
    <property type="term" value="P:symbiont-mediated perturbation of host apoptosis"/>
    <property type="evidence" value="ECO:0007669"/>
    <property type="project" value="UniProtKB-KW"/>
</dbReference>
<keyword evidence="7" id="KW-1119">Modulation of host cell apoptosis by virus</keyword>
<dbReference type="EMBL" id="HM049560">
    <property type="protein sequence ID" value="ADR77831.1"/>
    <property type="molecule type" value="Genomic_DNA"/>
</dbReference>
<feature type="compositionally biased region" description="Acidic residues" evidence="12">
    <location>
        <begin position="140"/>
        <end position="152"/>
    </location>
</feature>
<keyword evidence="5" id="KW-0244">Early protein</keyword>
<evidence type="ECO:0000256" key="6">
    <source>
        <dbReference type="ARBA" id="ARBA00023200"/>
    </source>
</evidence>
<feature type="compositionally biased region" description="Low complexity" evidence="12">
    <location>
        <begin position="22"/>
        <end position="34"/>
    </location>
</feature>
<dbReference type="RefSeq" id="YP_004123735.1">
    <property type="nucleotide sequence ID" value="NC_014899.1"/>
</dbReference>
<dbReference type="KEGG" id="vg:10100718"/>
<evidence type="ECO:0000256" key="10">
    <source>
        <dbReference type="ARBA" id="ARBA00046084"/>
    </source>
</evidence>
<evidence type="ECO:0000256" key="2">
    <source>
        <dbReference type="ARBA" id="ARBA00004192"/>
    </source>
</evidence>
<dbReference type="GO" id="GO:0042025">
    <property type="term" value="C:host cell nucleus"/>
    <property type="evidence" value="ECO:0007669"/>
    <property type="project" value="UniProtKB-SubCell"/>
</dbReference>
<comment type="function">
    <text evidence="10">Plays a major role to prevent cellular inhibition of viral genome replication. Assembles an SCF-like E3 ubiquitin ligase complex based on the cellular proteins ELOB, ELOC, CUL5 and RBX1, in cooperation with viral E4orf6. This viral RING-type ligase ubiquitinates cellular substrates and targets them to proteasomal degradation: TP53/p53, LIG4, MRE11-RAD50-NBS1 (MRN) complex, ITGA3, DAXX and BLM. E1B-55K probably acts as the substrate-specific adapter of the SCF-like E3 ubiquitin ligase complex. Degradation of host TP53/p53 activity is essential for preventing E1A-induced TP53 accumulation that would otherwise lead to cell apoptosis and growth arrest. E1B-55K also inactivates TP53 transcription-factor activity by binding its transactivation domain. E1B-55K also functions as a SUMO1 E3 ligase for TP53 which causes the latter to be sequestered in promyelocytic leukemia (PML) nuclear bodies thereby contributing to maximal inhibition of TP53 function.</text>
</comment>
<keyword evidence="14" id="KW-1185">Reference proteome</keyword>
<dbReference type="OrthoDB" id="3297at10239"/>
<feature type="compositionally biased region" description="Low complexity" evidence="12">
    <location>
        <begin position="123"/>
        <end position="134"/>
    </location>
</feature>
<feature type="compositionally biased region" description="Polar residues" evidence="12">
    <location>
        <begin position="1"/>
        <end position="11"/>
    </location>
</feature>
<protein>
    <recommendedName>
        <fullName evidence="4">E1B 55 kDa protein</fullName>
    </recommendedName>
    <alternativeName>
        <fullName evidence="8">E1B protein, large T-antigen</fullName>
    </alternativeName>
    <alternativeName>
        <fullName evidence="9">E1B-495R</fullName>
    </alternativeName>
</protein>
<evidence type="ECO:0000256" key="5">
    <source>
        <dbReference type="ARBA" id="ARBA00022518"/>
    </source>
</evidence>
<evidence type="ECO:0000256" key="9">
    <source>
        <dbReference type="ARBA" id="ARBA00031863"/>
    </source>
</evidence>
<evidence type="ECO:0000256" key="1">
    <source>
        <dbReference type="ARBA" id="ARBA00004147"/>
    </source>
</evidence>
<evidence type="ECO:0000313" key="14">
    <source>
        <dbReference type="Proteomes" id="UP000136399"/>
    </source>
</evidence>
<feature type="compositionally biased region" description="Basic and acidic residues" evidence="12">
    <location>
        <begin position="166"/>
        <end position="178"/>
    </location>
</feature>
<feature type="compositionally biased region" description="Low complexity" evidence="12">
    <location>
        <begin position="153"/>
        <end position="165"/>
    </location>
</feature>
<organism evidence="13 14">
    <name type="scientific">Murine adenovirus 2</name>
    <dbReference type="NCBI Taxonomy" id="931972"/>
    <lineage>
        <taxon>Viruses</taxon>
        <taxon>Varidnaviria</taxon>
        <taxon>Bamfordvirae</taxon>
        <taxon>Preplasmiviricota</taxon>
        <taxon>Polisuviricotina</taxon>
        <taxon>Pharingeaviricetes</taxon>
        <taxon>Rowavirales</taxon>
        <taxon>Adenoviridae</taxon>
        <taxon>Mastadenovirus</taxon>
        <taxon>Mastadenovirus muris</taxon>
        <taxon>Murine mastadenovirus B</taxon>
    </lineage>
</organism>
<dbReference type="InterPro" id="IPR011050">
    <property type="entry name" value="Pectin_lyase_fold/virulence"/>
</dbReference>
<evidence type="ECO:0000256" key="12">
    <source>
        <dbReference type="SAM" id="MobiDB-lite"/>
    </source>
</evidence>
<comment type="similarity">
    <text evidence="3">Belongs to the adenoviridae E1B 55 kDa protein family.</text>
</comment>
<comment type="subunit">
    <text evidence="11">Interacts with host PML-4 and PML-5; this interaction promotes efficient subnuclear targeting of E1B-55K to PML nuclear bodies. Interacts with E4-ORF3 protein. Interacts with E4-ORF6 protein.</text>
</comment>
<dbReference type="SUPFAM" id="SSF51126">
    <property type="entry name" value="Pectin lyase-like"/>
    <property type="match status" value="1"/>
</dbReference>
<dbReference type="Pfam" id="PF01696">
    <property type="entry name" value="Adeno_E1B_55K"/>
    <property type="match status" value="1"/>
</dbReference>
<evidence type="ECO:0000256" key="8">
    <source>
        <dbReference type="ARBA" id="ARBA00030428"/>
    </source>
</evidence>
<dbReference type="GeneID" id="10100718"/>
<keyword evidence="6" id="KW-1035">Host cytoplasm</keyword>
<reference evidence="13 14" key="1">
    <citation type="journal article" date="2011" name="Virus Res.">
        <title>Genomic and phylogenetic analyses of murine adenovirus 2.</title>
        <authorList>
            <person name="Hemmi S."/>
            <person name="Vidovszky M.Z."/>
            <person name="Ruminska J."/>
            <person name="Ramelli S."/>
            <person name="Decurtins W."/>
            <person name="Greber U.F."/>
            <person name="Harrach B."/>
        </authorList>
    </citation>
    <scope>NUCLEOTIDE SEQUENCE [LARGE SCALE GENOMIC DNA]</scope>
    <source>
        <strain evidence="13">K87</strain>
    </source>
</reference>
<keyword evidence="7" id="KW-0945">Host-virus interaction</keyword>